<evidence type="ECO:0000256" key="9">
    <source>
        <dbReference type="ARBA" id="ARBA00023136"/>
    </source>
</evidence>
<evidence type="ECO:0000256" key="7">
    <source>
        <dbReference type="ARBA" id="ARBA00022989"/>
    </source>
</evidence>
<gene>
    <name evidence="14" type="primary">st8sia6</name>
</gene>
<keyword evidence="8" id="KW-0333">Golgi apparatus</keyword>
<keyword evidence="4" id="KW-0808">Transferase</keyword>
<keyword evidence="6" id="KW-0735">Signal-anchor</keyword>
<dbReference type="CDD" id="cd23971">
    <property type="entry name" value="GT29_ST8SIA_mono"/>
    <property type="match status" value="1"/>
</dbReference>
<evidence type="ECO:0000256" key="5">
    <source>
        <dbReference type="ARBA" id="ARBA00022692"/>
    </source>
</evidence>
<dbReference type="GO" id="GO:0000139">
    <property type="term" value="C:Golgi membrane"/>
    <property type="evidence" value="ECO:0007669"/>
    <property type="project" value="UniProtKB-SubCell"/>
</dbReference>
<dbReference type="Ensembl" id="ENSSANT00000100294.1">
    <property type="protein sequence ID" value="ENSSANP00000094443.1"/>
    <property type="gene ID" value="ENSSANG00000046558.1"/>
</dbReference>
<evidence type="ECO:0000256" key="4">
    <source>
        <dbReference type="ARBA" id="ARBA00022679"/>
    </source>
</evidence>
<dbReference type="GO" id="GO:0006491">
    <property type="term" value="P:N-glycan processing"/>
    <property type="evidence" value="ECO:0007669"/>
    <property type="project" value="TreeGrafter"/>
</dbReference>
<evidence type="ECO:0000256" key="1">
    <source>
        <dbReference type="ARBA" id="ARBA00004323"/>
    </source>
</evidence>
<dbReference type="Proteomes" id="UP000472260">
    <property type="component" value="Unassembled WGS sequence"/>
</dbReference>
<evidence type="ECO:0000256" key="6">
    <source>
        <dbReference type="ARBA" id="ARBA00022968"/>
    </source>
</evidence>
<dbReference type="PANTHER" id="PTHR11987:SF50">
    <property type="entry name" value="ALPHA-2,8-SIALYLTRANSFERASE 8F"/>
    <property type="match status" value="1"/>
</dbReference>
<comment type="similarity">
    <text evidence="2">Belongs to the glycosyltransferase 29 family.</text>
</comment>
<evidence type="ECO:0000256" key="2">
    <source>
        <dbReference type="ARBA" id="ARBA00006003"/>
    </source>
</evidence>
<keyword evidence="5" id="KW-0812">Transmembrane</keyword>
<evidence type="ECO:0000256" key="3">
    <source>
        <dbReference type="ARBA" id="ARBA00022676"/>
    </source>
</evidence>
<sequence>MVEDAPALTTQESFTPPAFHTDHFHSTDAKHSSKRSKRNYFEQQISHSENKFCLNMKNLAASMPICKCRVNVHFKSLSLYSNVIPHPSSRIPQKSSETKSCKGCSKDNVLIAKALENYSHKWKKHEANFKRFRSLLSSKCHAVSKAVVTQNNTPLGSNVIYDGERRKPLQVTQALFNILAKEQPFGNATWESCAVVGNGGILANSSCGEEINSAQFVIRCNLPPLDNRYEKDVGNKTSLVTANPSILHEKYSGLMERRRPFVESLRPYGQALLLLPAFSYGHNTPVSLRAFYTLEDFGSDSPLPVFLNPEYLRRLSKFWRERGLNSVRPSTGLIMASLALEICSNVHLYGFWPFNKHPNDSRPITNHYYDDRESKKNVHSMPTEFEHLLKLHKQGVIRIHLGECQPT</sequence>
<evidence type="ECO:0000313" key="14">
    <source>
        <dbReference type="Ensembl" id="ENSSANP00000094443.1"/>
    </source>
</evidence>
<organism evidence="14 15">
    <name type="scientific">Sinocyclocheilus anshuiensis</name>
    <dbReference type="NCBI Taxonomy" id="1608454"/>
    <lineage>
        <taxon>Eukaryota</taxon>
        <taxon>Metazoa</taxon>
        <taxon>Chordata</taxon>
        <taxon>Craniata</taxon>
        <taxon>Vertebrata</taxon>
        <taxon>Euteleostomi</taxon>
        <taxon>Actinopterygii</taxon>
        <taxon>Neopterygii</taxon>
        <taxon>Teleostei</taxon>
        <taxon>Ostariophysi</taxon>
        <taxon>Cypriniformes</taxon>
        <taxon>Cyprinidae</taxon>
        <taxon>Cyprininae</taxon>
        <taxon>Sinocyclocheilus</taxon>
    </lineage>
</organism>
<evidence type="ECO:0000256" key="8">
    <source>
        <dbReference type="ARBA" id="ARBA00023034"/>
    </source>
</evidence>
<keyword evidence="3" id="KW-0328">Glycosyltransferase</keyword>
<feature type="region of interest" description="Disordered" evidence="13">
    <location>
        <begin position="1"/>
        <end position="36"/>
    </location>
</feature>
<dbReference type="Pfam" id="PF00777">
    <property type="entry name" value="Glyco_transf_29"/>
    <property type="match status" value="1"/>
</dbReference>
<dbReference type="AlphaFoldDB" id="A0A671SDV9"/>
<dbReference type="InterPro" id="IPR050943">
    <property type="entry name" value="Glycosyltr_29_Sialyltrsf"/>
</dbReference>
<dbReference type="InterPro" id="IPR012163">
    <property type="entry name" value="Sialyl_trans"/>
</dbReference>
<reference evidence="14" key="1">
    <citation type="submission" date="2025-08" db="UniProtKB">
        <authorList>
            <consortium name="Ensembl"/>
        </authorList>
    </citation>
    <scope>IDENTIFICATION</scope>
</reference>
<evidence type="ECO:0000313" key="15">
    <source>
        <dbReference type="Proteomes" id="UP000472260"/>
    </source>
</evidence>
<feature type="disulfide bond" evidence="12">
    <location>
        <begin position="193"/>
        <end position="343"/>
    </location>
</feature>
<keyword evidence="7" id="KW-1133">Transmembrane helix</keyword>
<dbReference type="PIRSF" id="PIRSF005557">
    <property type="entry name" value="Sialyl_trans"/>
    <property type="match status" value="1"/>
</dbReference>
<proteinExistence type="inferred from homology"/>
<evidence type="ECO:0000256" key="11">
    <source>
        <dbReference type="ARBA" id="ARBA00023180"/>
    </source>
</evidence>
<keyword evidence="9" id="KW-0472">Membrane</keyword>
<protein>
    <submittedName>
        <fullName evidence="14">Alpha-2,8-sialyltransferase 8F-like</fullName>
    </submittedName>
</protein>
<name>A0A671SDV9_9TELE</name>
<dbReference type="FunFam" id="3.90.1480.20:FF:000001">
    <property type="entry name" value="ST8 alpha-N-acetyl-neuraminide alpha-2,8-sialyltransferase 2"/>
    <property type="match status" value="1"/>
</dbReference>
<dbReference type="GO" id="GO:0009311">
    <property type="term" value="P:oligosaccharide metabolic process"/>
    <property type="evidence" value="ECO:0007669"/>
    <property type="project" value="TreeGrafter"/>
</dbReference>
<dbReference type="GO" id="GO:0003828">
    <property type="term" value="F:alpha-N-acetylneuraminate alpha-2,8-sialyltransferase activity"/>
    <property type="evidence" value="ECO:0007669"/>
    <property type="project" value="TreeGrafter"/>
</dbReference>
<keyword evidence="15" id="KW-1185">Reference proteome</keyword>
<reference evidence="14" key="2">
    <citation type="submission" date="2025-09" db="UniProtKB">
        <authorList>
            <consortium name="Ensembl"/>
        </authorList>
    </citation>
    <scope>IDENTIFICATION</scope>
</reference>
<dbReference type="PANTHER" id="PTHR11987">
    <property type="entry name" value="ALPHA-2,8-SIALYLTRANSFERASE"/>
    <property type="match status" value="1"/>
</dbReference>
<dbReference type="InterPro" id="IPR001675">
    <property type="entry name" value="Glyco_trans_29"/>
</dbReference>
<keyword evidence="10" id="KW-1015">Disulfide bond</keyword>
<comment type="subcellular location">
    <subcellularLocation>
        <location evidence="1">Golgi apparatus membrane</location>
        <topology evidence="1">Single-pass type II membrane protein</topology>
    </subcellularLocation>
</comment>
<evidence type="ECO:0000256" key="13">
    <source>
        <dbReference type="SAM" id="MobiDB-lite"/>
    </source>
</evidence>
<dbReference type="InterPro" id="IPR038578">
    <property type="entry name" value="GT29-like_sf"/>
</dbReference>
<feature type="compositionally biased region" description="Basic and acidic residues" evidence="13">
    <location>
        <begin position="20"/>
        <end position="31"/>
    </location>
</feature>
<evidence type="ECO:0000256" key="12">
    <source>
        <dbReference type="PIRSR" id="PIRSR005557-2"/>
    </source>
</evidence>
<dbReference type="Gene3D" id="3.90.1480.20">
    <property type="entry name" value="Glycosyl transferase family 29"/>
    <property type="match status" value="1"/>
</dbReference>
<keyword evidence="11" id="KW-0325">Glycoprotein</keyword>
<accession>A0A671SDV9</accession>
<evidence type="ECO:0000256" key="10">
    <source>
        <dbReference type="ARBA" id="ARBA00023157"/>
    </source>
</evidence>